<dbReference type="InterPro" id="IPR006683">
    <property type="entry name" value="Thioestr_dom"/>
</dbReference>
<evidence type="ECO:0000313" key="3">
    <source>
        <dbReference type="Proteomes" id="UP000258016"/>
    </source>
</evidence>
<dbReference type="RefSeq" id="WP_117352689.1">
    <property type="nucleotide sequence ID" value="NZ_CP020083.1"/>
</dbReference>
<feature type="domain" description="Thioesterase" evidence="1">
    <location>
        <begin position="27"/>
        <end position="116"/>
    </location>
</feature>
<proteinExistence type="predicted"/>
<dbReference type="SUPFAM" id="SSF54637">
    <property type="entry name" value="Thioesterase/thiol ester dehydrase-isomerase"/>
    <property type="match status" value="1"/>
</dbReference>
<dbReference type="CDD" id="cd00586">
    <property type="entry name" value="4HBT"/>
    <property type="match status" value="1"/>
</dbReference>
<sequence>MTDAPTRAMFRSIASKRVHYHEVDLQNIVFNANYLMFADVGITEYFRTLRIASGMDGGGGFNLFGPDHDMMVRHAAVDFRASAVADDMIDLAVRMVRIGNSSLTSQCAIFRGEELLTVVTISYVHLEFATRTPVPVPQFFRDMVAAFEVVKPEGC</sequence>
<dbReference type="EMBL" id="CP020083">
    <property type="protein sequence ID" value="ASR52379.1"/>
    <property type="molecule type" value="Genomic_DNA"/>
</dbReference>
<protein>
    <recommendedName>
        <fullName evidence="1">Thioesterase domain-containing protein</fullName>
    </recommendedName>
</protein>
<evidence type="ECO:0000313" key="2">
    <source>
        <dbReference type="EMBL" id="ASR52379.1"/>
    </source>
</evidence>
<dbReference type="Gene3D" id="3.10.129.10">
    <property type="entry name" value="Hotdog Thioesterase"/>
    <property type="match status" value="1"/>
</dbReference>
<evidence type="ECO:0000259" key="1">
    <source>
        <dbReference type="Pfam" id="PF03061"/>
    </source>
</evidence>
<name>A0ABM6M8T4_9SPHN</name>
<dbReference type="Proteomes" id="UP000258016">
    <property type="component" value="Chromosome"/>
</dbReference>
<gene>
    <name evidence="2" type="ORF">B5J99_13680</name>
</gene>
<dbReference type="GeneID" id="303486628"/>
<reference evidence="2 3" key="1">
    <citation type="submission" date="2017-03" db="EMBL/GenBank/DDBJ databases">
        <title>Complete genome sequence of Blastomonas fulva degrading microcsystin LR.</title>
        <authorList>
            <person name="Lee H.-g."/>
            <person name="Jin L."/>
            <person name="oh H.-M."/>
        </authorList>
    </citation>
    <scope>NUCLEOTIDE SEQUENCE [LARGE SCALE GENOMIC DNA]</scope>
    <source>
        <strain evidence="2 3">T2</strain>
    </source>
</reference>
<dbReference type="Pfam" id="PF03061">
    <property type="entry name" value="4HBT"/>
    <property type="match status" value="1"/>
</dbReference>
<accession>A0ABM6M8T4</accession>
<keyword evidence="3" id="KW-1185">Reference proteome</keyword>
<dbReference type="InterPro" id="IPR029069">
    <property type="entry name" value="HotDog_dom_sf"/>
</dbReference>
<organism evidence="2 3">
    <name type="scientific">Blastomonas fulva</name>
    <dbReference type="NCBI Taxonomy" id="1550728"/>
    <lineage>
        <taxon>Bacteria</taxon>
        <taxon>Pseudomonadati</taxon>
        <taxon>Pseudomonadota</taxon>
        <taxon>Alphaproteobacteria</taxon>
        <taxon>Sphingomonadales</taxon>
        <taxon>Sphingomonadaceae</taxon>
        <taxon>Blastomonas</taxon>
    </lineage>
</organism>